<name>A0A7C9MLD4_9BACT</name>
<dbReference type="EMBL" id="WVUD01000018">
    <property type="protein sequence ID" value="MYL83673.1"/>
    <property type="molecule type" value="Genomic_DNA"/>
</dbReference>
<proteinExistence type="predicted"/>
<keyword evidence="4" id="KW-1185">Reference proteome</keyword>
<organism evidence="3 4">
    <name type="scientific">Solidesulfovibrio aerotolerans</name>
    <dbReference type="NCBI Taxonomy" id="295255"/>
    <lineage>
        <taxon>Bacteria</taxon>
        <taxon>Pseudomonadati</taxon>
        <taxon>Thermodesulfobacteriota</taxon>
        <taxon>Desulfovibrionia</taxon>
        <taxon>Desulfovibrionales</taxon>
        <taxon>Desulfovibrionaceae</taxon>
        <taxon>Solidesulfovibrio</taxon>
    </lineage>
</organism>
<evidence type="ECO:0000313" key="4">
    <source>
        <dbReference type="Proteomes" id="UP000482487"/>
    </source>
</evidence>
<reference evidence="3 4" key="1">
    <citation type="submission" date="2020-01" db="EMBL/GenBank/DDBJ databases">
        <title>Genome sequence of Desulfovibrio aerotolerans DSM 16695(T).</title>
        <authorList>
            <person name="Karnachuk O."/>
            <person name="Avakyan M."/>
            <person name="Mardanov A."/>
            <person name="Kadnikov V."/>
            <person name="Ravin N."/>
        </authorList>
    </citation>
    <scope>NUCLEOTIDE SEQUENCE [LARGE SCALE GENOMIC DNA]</scope>
    <source>
        <strain evidence="3 4">DSM 16695</strain>
    </source>
</reference>
<evidence type="ECO:0000259" key="2">
    <source>
        <dbReference type="Pfam" id="PF13524"/>
    </source>
</evidence>
<comment type="caution">
    <text evidence="3">The sequence shown here is derived from an EMBL/GenBank/DDBJ whole genome shotgun (WGS) entry which is preliminary data.</text>
</comment>
<dbReference type="Pfam" id="PF13524">
    <property type="entry name" value="Glyco_trans_1_2"/>
    <property type="match status" value="1"/>
</dbReference>
<feature type="domain" description="Spore protein YkvP/CgeB glycosyl transferase-like" evidence="2">
    <location>
        <begin position="486"/>
        <end position="604"/>
    </location>
</feature>
<evidence type="ECO:0000256" key="1">
    <source>
        <dbReference type="SAM" id="MobiDB-lite"/>
    </source>
</evidence>
<dbReference type="InterPro" id="IPR055259">
    <property type="entry name" value="YkvP/CgeB_Glyco_trans-like"/>
</dbReference>
<sequence length="613" mass="64918">MPTPPCPEYAATAILAPDGSVADVRLEVAGKVRHLAGRGGAAAEAGKALAAVAACEGVATEAGVADRTGFAGRAGHADRKDAGGTGVASPHPAPRAEGTGAGQPCLPVFVGAGLGAGIEAVRQAGFAPVFVLDRETALEAATNVRARFANDPDVRFCDAPDPLAAAAVVADAARAAGFAKLCVIAHPAYPRLDPGWYGPATAGLTRYETLRRSIGYRRFTTAKPRVLLLWRPYFLYAEIEAALTRLEVPFLRLDMGQGQRGQTATIEALLAAVAAFRPDFALTVNHLGLDRDGRLTGLLAELGLPLASWFVDSPRLVLHDYAGLASPGLMLFSYDADTVAEMQELGFSQVSWLPLATDPDRFTPGPPVAGHRWRTEASFVGASMASQAAEALARLAHSPALAAALPEAAAGFAAAPEKSARRFLLAHAVCGPAYAALASPEEKLAAELALTWEATRRSRQACVAGLLPFAPIIAGDAAWDGVFPGVGRDWRRIPPLAYYDELPHFYRQSDISLNTTSQQMKGAVNQRVFDVPACGGFVLTDAREQLGRLFDLGRETAVYSHPGEIGDMVRHYLAHPAERTRLSQAARQRILAEHTYVRRLAELLSAMQKAFGG</sequence>
<dbReference type="Proteomes" id="UP000482487">
    <property type="component" value="Unassembled WGS sequence"/>
</dbReference>
<dbReference type="RefSeq" id="WP_160961095.1">
    <property type="nucleotide sequence ID" value="NZ_WVUD01000018.1"/>
</dbReference>
<accession>A0A7C9MLD4</accession>
<dbReference type="GO" id="GO:0016740">
    <property type="term" value="F:transferase activity"/>
    <property type="evidence" value="ECO:0007669"/>
    <property type="project" value="UniProtKB-KW"/>
</dbReference>
<protein>
    <submittedName>
        <fullName evidence="3">Glycosyltransferase</fullName>
    </submittedName>
</protein>
<feature type="region of interest" description="Disordered" evidence="1">
    <location>
        <begin position="75"/>
        <end position="100"/>
    </location>
</feature>
<dbReference type="OrthoDB" id="9179708at2"/>
<keyword evidence="3" id="KW-0808">Transferase</keyword>
<gene>
    <name evidence="3" type="ORF">GTA51_11105</name>
</gene>
<dbReference type="AlphaFoldDB" id="A0A7C9MLD4"/>
<evidence type="ECO:0000313" key="3">
    <source>
        <dbReference type="EMBL" id="MYL83673.1"/>
    </source>
</evidence>